<dbReference type="PROSITE" id="PS51353">
    <property type="entry name" value="ARSC"/>
    <property type="match status" value="1"/>
</dbReference>
<dbReference type="InterPro" id="IPR006659">
    <property type="entry name" value="Arsenate_reductase"/>
</dbReference>
<dbReference type="PANTHER" id="PTHR30041">
    <property type="entry name" value="ARSENATE REDUCTASE"/>
    <property type="match status" value="1"/>
</dbReference>
<dbReference type="EMBL" id="QHKO01000002">
    <property type="protein sequence ID" value="RAL23994.1"/>
    <property type="molecule type" value="Genomic_DNA"/>
</dbReference>
<dbReference type="Pfam" id="PF03960">
    <property type="entry name" value="ArsC"/>
    <property type="match status" value="1"/>
</dbReference>
<dbReference type="InterPro" id="IPR036249">
    <property type="entry name" value="Thioredoxin-like_sf"/>
</dbReference>
<evidence type="ECO:0000256" key="1">
    <source>
        <dbReference type="ARBA" id="ARBA00007198"/>
    </source>
</evidence>
<organism evidence="4 5">
    <name type="scientific">Lujinxingia litoralis</name>
    <dbReference type="NCBI Taxonomy" id="2211119"/>
    <lineage>
        <taxon>Bacteria</taxon>
        <taxon>Deltaproteobacteria</taxon>
        <taxon>Bradymonadales</taxon>
        <taxon>Lujinxingiaceae</taxon>
        <taxon>Lujinxingia</taxon>
    </lineage>
</organism>
<keyword evidence="5" id="KW-1185">Reference proteome</keyword>
<name>A0A328CAG4_9DELT</name>
<gene>
    <name evidence="4" type="primary">arsC</name>
    <name evidence="4" type="ORF">DL240_05835</name>
</gene>
<evidence type="ECO:0000256" key="3">
    <source>
        <dbReference type="PROSITE-ProRule" id="PRU01282"/>
    </source>
</evidence>
<sequence length="115" mass="12896">MTLKLTIWHNPRCSKSRQTLQLLEEHGAELTVRRYLDDPPSVDELRHALTLLGIDAAGLVRRKEALFKELDLKDAADDALIEAMATHPKLIERPLVLSEGDAAIGRPPEDVLRLL</sequence>
<evidence type="ECO:0000256" key="2">
    <source>
        <dbReference type="ARBA" id="ARBA00023002"/>
    </source>
</evidence>
<dbReference type="InterPro" id="IPR006660">
    <property type="entry name" value="Arsenate_reductase-like"/>
</dbReference>
<dbReference type="Gene3D" id="3.40.30.10">
    <property type="entry name" value="Glutaredoxin"/>
    <property type="match status" value="1"/>
</dbReference>
<dbReference type="OrthoDB" id="9790554at2"/>
<comment type="similarity">
    <text evidence="1 3">Belongs to the ArsC family.</text>
</comment>
<accession>A0A328CAG4</accession>
<keyword evidence="2" id="KW-0560">Oxidoreductase</keyword>
<dbReference type="PANTHER" id="PTHR30041:SF4">
    <property type="entry name" value="ARSENATE REDUCTASE"/>
    <property type="match status" value="1"/>
</dbReference>
<dbReference type="SUPFAM" id="SSF52833">
    <property type="entry name" value="Thioredoxin-like"/>
    <property type="match status" value="1"/>
</dbReference>
<dbReference type="Proteomes" id="UP000249169">
    <property type="component" value="Unassembled WGS sequence"/>
</dbReference>
<comment type="caution">
    <text evidence="4">The sequence shown here is derived from an EMBL/GenBank/DDBJ whole genome shotgun (WGS) entry which is preliminary data.</text>
</comment>
<evidence type="ECO:0000313" key="5">
    <source>
        <dbReference type="Proteomes" id="UP000249169"/>
    </source>
</evidence>
<reference evidence="4 5" key="1">
    <citation type="submission" date="2018-05" db="EMBL/GenBank/DDBJ databases">
        <title>Lujinxingia marina gen. nov. sp. nov., a new facultative anaerobic member of the class Deltaproteobacteria, and proposal of Lujinxingaceae fam. nov.</title>
        <authorList>
            <person name="Li C.-M."/>
        </authorList>
    </citation>
    <scope>NUCLEOTIDE SEQUENCE [LARGE SCALE GENOMIC DNA]</scope>
    <source>
        <strain evidence="4 5">B210</strain>
    </source>
</reference>
<dbReference type="NCBIfam" id="TIGR00014">
    <property type="entry name" value="arsC"/>
    <property type="match status" value="1"/>
</dbReference>
<proteinExistence type="inferred from homology"/>
<dbReference type="AlphaFoldDB" id="A0A328CAG4"/>
<dbReference type="CDD" id="cd03034">
    <property type="entry name" value="ArsC_ArsC"/>
    <property type="match status" value="1"/>
</dbReference>
<dbReference type="RefSeq" id="WP_111729248.1">
    <property type="nucleotide sequence ID" value="NZ_QHKO01000002.1"/>
</dbReference>
<evidence type="ECO:0000313" key="4">
    <source>
        <dbReference type="EMBL" id="RAL23994.1"/>
    </source>
</evidence>
<protein>
    <submittedName>
        <fullName evidence="4">Arsenate reductase (Glutaredoxin)</fullName>
    </submittedName>
</protein>
<dbReference type="GO" id="GO:0008794">
    <property type="term" value="F:arsenate reductase (glutaredoxin) activity"/>
    <property type="evidence" value="ECO:0007669"/>
    <property type="project" value="InterPro"/>
</dbReference>